<keyword evidence="4" id="KW-1185">Reference proteome</keyword>
<dbReference type="EMBL" id="CP033924">
    <property type="protein sequence ID" value="AZA84163.1"/>
    <property type="molecule type" value="Genomic_DNA"/>
</dbReference>
<dbReference type="Proteomes" id="UP000279972">
    <property type="component" value="Chromosome"/>
</dbReference>
<dbReference type="AlphaFoldDB" id="A0A3G6RST7"/>
<organism evidence="2 3">
    <name type="scientific">Chryseobacterium lactis</name>
    <dbReference type="NCBI Taxonomy" id="1241981"/>
    <lineage>
        <taxon>Bacteria</taxon>
        <taxon>Pseudomonadati</taxon>
        <taxon>Bacteroidota</taxon>
        <taxon>Flavobacteriia</taxon>
        <taxon>Flavobacteriales</taxon>
        <taxon>Weeksellaceae</taxon>
        <taxon>Chryseobacterium group</taxon>
        <taxon>Chryseobacterium</taxon>
    </lineage>
</organism>
<protein>
    <submittedName>
        <fullName evidence="2">Uncharacterized protein</fullName>
    </submittedName>
</protein>
<dbReference type="Proteomes" id="UP000236262">
    <property type="component" value="Unassembled WGS sequence"/>
</dbReference>
<proteinExistence type="predicted"/>
<evidence type="ECO:0000313" key="1">
    <source>
        <dbReference type="EMBL" id="AZA84163.1"/>
    </source>
</evidence>
<sequence>MENKIYKDPANNRTVTGNSTEDNMQKIDFLFHSACSFPFVPMVDLSFAVDELITLIKTWKQRKKNHEKQELSQQKNAAV</sequence>
<accession>A0A3G6RST7</accession>
<evidence type="ECO:0000313" key="4">
    <source>
        <dbReference type="Proteomes" id="UP000279972"/>
    </source>
</evidence>
<dbReference type="EMBL" id="PPEH01000006">
    <property type="protein sequence ID" value="PNW12718.1"/>
    <property type="molecule type" value="Genomic_DNA"/>
</dbReference>
<gene>
    <name evidence="2" type="ORF">C1637_16885</name>
    <name evidence="1" type="ORF">EG342_20725</name>
</gene>
<dbReference type="KEGG" id="clac:EG342_20725"/>
<dbReference type="OrthoDB" id="1273943at2"/>
<reference evidence="1 4" key="2">
    <citation type="submission" date="2018-11" db="EMBL/GenBank/DDBJ databases">
        <title>Proposal to divide the Flavobacteriaceae and reorganize its genera based on Amino Acid Identity values calculated from whole genome sequences.</title>
        <authorList>
            <person name="Nicholson A.C."/>
            <person name="Gulvik C.A."/>
            <person name="Whitney A.M."/>
            <person name="Humrighouse B.W."/>
            <person name="Bell M."/>
            <person name="Holmes B."/>
            <person name="Steigerwalt A.G."/>
            <person name="Villarma A."/>
            <person name="Sheth M."/>
            <person name="Batra D."/>
            <person name="Pryor J."/>
            <person name="Bernardet J.-F."/>
            <person name="Hugo C."/>
            <person name="Kampfer P."/>
            <person name="Newman J."/>
            <person name="McQuiston J.R."/>
        </authorList>
    </citation>
    <scope>NUCLEOTIDE SEQUENCE [LARGE SCALE GENOMIC DNA]</scope>
    <source>
        <strain evidence="1 4">KC_1864</strain>
    </source>
</reference>
<evidence type="ECO:0000313" key="3">
    <source>
        <dbReference type="Proteomes" id="UP000236262"/>
    </source>
</evidence>
<evidence type="ECO:0000313" key="2">
    <source>
        <dbReference type="EMBL" id="PNW12718.1"/>
    </source>
</evidence>
<dbReference type="RefSeq" id="WP_103292823.1">
    <property type="nucleotide sequence ID" value="NZ_CP033924.1"/>
</dbReference>
<reference evidence="2 3" key="1">
    <citation type="submission" date="2018-01" db="EMBL/GenBank/DDBJ databases">
        <title>Draft genome sequences of Chryseobacterium lactis NCTC11390, Chryseobacterium oncorhynchi 701B-08, and Chryseobacterium viscerum 687B-08.</title>
        <authorList>
            <person name="Jeong J.-J."/>
            <person name="Lee Y.J."/>
            <person name="Park B."/>
            <person name="Choi I.-G."/>
            <person name="Kim K.D."/>
        </authorList>
    </citation>
    <scope>NUCLEOTIDE SEQUENCE [LARGE SCALE GENOMIC DNA]</scope>
    <source>
        <strain evidence="2 3">NCTC11390</strain>
    </source>
</reference>
<name>A0A3G6RST7_CHRLC</name>